<dbReference type="EMBL" id="CP045892">
    <property type="protein sequence ID" value="QQP52386.1"/>
    <property type="molecule type" value="Genomic_DNA"/>
</dbReference>
<protein>
    <submittedName>
        <fullName evidence="1">Uncharacterized protein</fullName>
    </submittedName>
</protein>
<reference evidence="2" key="1">
    <citation type="submission" date="2021-01" db="EMBL/GenBank/DDBJ databases">
        <title>Caligus Genome Assembly.</title>
        <authorList>
            <person name="Gallardo-Escarate C."/>
        </authorList>
    </citation>
    <scope>NUCLEOTIDE SEQUENCE [LARGE SCALE GENOMIC DNA]</scope>
</reference>
<dbReference type="OrthoDB" id="3863715at2759"/>
<evidence type="ECO:0000313" key="2">
    <source>
        <dbReference type="Proteomes" id="UP000595437"/>
    </source>
</evidence>
<gene>
    <name evidence="1" type="ORF">FKW44_004530</name>
</gene>
<name>A0A7T8HLR2_CALRO</name>
<organism evidence="1 2">
    <name type="scientific">Caligus rogercresseyi</name>
    <name type="common">Sea louse</name>
    <dbReference type="NCBI Taxonomy" id="217165"/>
    <lineage>
        <taxon>Eukaryota</taxon>
        <taxon>Metazoa</taxon>
        <taxon>Ecdysozoa</taxon>
        <taxon>Arthropoda</taxon>
        <taxon>Crustacea</taxon>
        <taxon>Multicrustacea</taxon>
        <taxon>Hexanauplia</taxon>
        <taxon>Copepoda</taxon>
        <taxon>Siphonostomatoida</taxon>
        <taxon>Caligidae</taxon>
        <taxon>Caligus</taxon>
    </lineage>
</organism>
<dbReference type="AlphaFoldDB" id="A0A7T8HLR2"/>
<evidence type="ECO:0000313" key="1">
    <source>
        <dbReference type="EMBL" id="QQP52386.1"/>
    </source>
</evidence>
<proteinExistence type="predicted"/>
<keyword evidence="2" id="KW-1185">Reference proteome</keyword>
<sequence>MDKIGLKDVISKYNGEGSIDEWLKQVELAKDLLGLEDMAKVIPLFAVYDQMDTGDKRSEERIKVELRKTFSITKFKSYEELCGTKWEPGTQ</sequence>
<dbReference type="Proteomes" id="UP000595437">
    <property type="component" value="Chromosome 3"/>
</dbReference>
<accession>A0A7T8HLR2</accession>